<dbReference type="PANTHER" id="PTHR21228">
    <property type="entry name" value="FAST LEU-RICH DOMAIN-CONTAINING"/>
    <property type="match status" value="1"/>
</dbReference>
<feature type="domain" description="RAP" evidence="3">
    <location>
        <begin position="1574"/>
        <end position="1639"/>
    </location>
</feature>
<keyword evidence="5" id="KW-1185">Reference proteome</keyword>
<evidence type="ECO:0000313" key="5">
    <source>
        <dbReference type="Proteomes" id="UP000041254"/>
    </source>
</evidence>
<dbReference type="SMART" id="SM00952">
    <property type="entry name" value="RAP"/>
    <property type="match status" value="1"/>
</dbReference>
<dbReference type="GO" id="GO:1901259">
    <property type="term" value="P:chloroplast rRNA processing"/>
    <property type="evidence" value="ECO:0007669"/>
    <property type="project" value="TreeGrafter"/>
</dbReference>
<evidence type="ECO:0000259" key="3">
    <source>
        <dbReference type="PROSITE" id="PS51286"/>
    </source>
</evidence>
<feature type="chain" id="PRO_5005190762" description="RAP domain-containing protein" evidence="2">
    <location>
        <begin position="26"/>
        <end position="1667"/>
    </location>
</feature>
<dbReference type="Pfam" id="PF08373">
    <property type="entry name" value="RAP"/>
    <property type="match status" value="1"/>
</dbReference>
<reference evidence="4 5" key="1">
    <citation type="submission" date="2014-11" db="EMBL/GenBank/DDBJ databases">
        <authorList>
            <person name="Zhu J."/>
            <person name="Qi W."/>
            <person name="Song R."/>
        </authorList>
    </citation>
    <scope>NUCLEOTIDE SEQUENCE [LARGE SCALE GENOMIC DNA]</scope>
</reference>
<dbReference type="GO" id="GO:0035770">
    <property type="term" value="C:ribonucleoprotein granule"/>
    <property type="evidence" value="ECO:0007669"/>
    <property type="project" value="TreeGrafter"/>
</dbReference>
<feature type="compositionally biased region" description="Acidic residues" evidence="1">
    <location>
        <begin position="530"/>
        <end position="553"/>
    </location>
</feature>
<dbReference type="GO" id="GO:0003723">
    <property type="term" value="F:RNA binding"/>
    <property type="evidence" value="ECO:0007669"/>
    <property type="project" value="TreeGrafter"/>
</dbReference>
<dbReference type="VEuPathDB" id="CryptoDB:Vbra_18012"/>
<evidence type="ECO:0000256" key="2">
    <source>
        <dbReference type="SAM" id="SignalP"/>
    </source>
</evidence>
<dbReference type="GO" id="GO:0005759">
    <property type="term" value="C:mitochondrial matrix"/>
    <property type="evidence" value="ECO:0007669"/>
    <property type="project" value="TreeGrafter"/>
</dbReference>
<proteinExistence type="predicted"/>
<accession>A0A0G4GJJ9</accession>
<dbReference type="InterPro" id="IPR013584">
    <property type="entry name" value="RAP"/>
</dbReference>
<dbReference type="InterPro" id="IPR050870">
    <property type="entry name" value="FAST_kinase"/>
</dbReference>
<name>A0A0G4GJJ9_VITBC</name>
<keyword evidence="2" id="KW-0732">Signal</keyword>
<evidence type="ECO:0000256" key="1">
    <source>
        <dbReference type="SAM" id="MobiDB-lite"/>
    </source>
</evidence>
<dbReference type="GO" id="GO:0044528">
    <property type="term" value="P:regulation of mitochondrial mRNA stability"/>
    <property type="evidence" value="ECO:0007669"/>
    <property type="project" value="TreeGrafter"/>
</dbReference>
<evidence type="ECO:0000313" key="4">
    <source>
        <dbReference type="EMBL" id="CEM30122.1"/>
    </source>
</evidence>
<dbReference type="Proteomes" id="UP000041254">
    <property type="component" value="Unassembled WGS sequence"/>
</dbReference>
<dbReference type="GO" id="GO:0009507">
    <property type="term" value="C:chloroplast"/>
    <property type="evidence" value="ECO:0007669"/>
    <property type="project" value="GOC"/>
</dbReference>
<dbReference type="EMBL" id="CDMY01000688">
    <property type="protein sequence ID" value="CEM30122.1"/>
    <property type="molecule type" value="Genomic_DNA"/>
</dbReference>
<gene>
    <name evidence="4" type="ORF">Vbra_18012</name>
</gene>
<dbReference type="PANTHER" id="PTHR21228:SF40">
    <property type="entry name" value="LD45607P"/>
    <property type="match status" value="1"/>
</dbReference>
<protein>
    <recommendedName>
        <fullName evidence="3">RAP domain-containing protein</fullName>
    </recommendedName>
</protein>
<dbReference type="PROSITE" id="PS51286">
    <property type="entry name" value="RAP"/>
    <property type="match status" value="1"/>
</dbReference>
<sequence>MRCAICRLGSWLLFLLCGFTRLVMGVRRSPSSSLEPHRRLCFSVPRATGMPIPSAMRRSTRLTRQATKSDAAPQLVRLTGRQDVPLEESIRSSRTFTEMLSRLSSVRSDVSSASSLPSGLSFAELLAVLSNTARFFRMKRGGTNLPLPAERKTFAGFLASLMRELHSSAKTSLDGRVKVDDAVSAVYDVGTLAPEVERDKAAQKDASNLMLLLSGHLYKQRDSPGVMKAIDTLDGFARCLSFFKAPEDHLKRLLGDTKSDLASLKSVGKAIVLLKAVKQLVPVKSRLWPFLTQWLYSFVGGFAMRISELSSIQLVDMVKTIAQLRVRVDESSAPSPEAFREAQSFMRNVEIDARQRIERDEIDPERMCSLIWAFAHLRIQDNDPLFSSVFQQSIAKKVKRLKPGAVGNLVFAGSVFGLCDDDSAEGPSLPDVIEETIRERALEFQNAKTLMDRLGQWRERASRRRLGASKAARATSLDELAALAESLLAKNETSAAYAAALSSLLLRVAKVSPVSGGVDVTAPQVSPQPADEDEDLEEVMPDEGEGDEEELDDSFVDEAEGQPSGELLGSDADPRLPSTHPFRRCEAFQSVFDRLCGVLQDSPSVLDSQGLSNVVWSAGTLKVASPALFAVLKAAILPRLGSSAGAEKMQPFGSTGLTQIVFGLSLLKNQDPELLVPLLSECEDHVDEFQPYELSQVLTAMALLNTALDESQQGAMSPLRESILQTSRAVVDQLRGSLRALTARQLAFMIWSLGQLRQRSRPLHAGQVYDWVFLNNLCYELRNKLDSLVDKEFPLVLDGFASLRWTDEHVLEGITGEVAKLSSRFTPPQLIMLSGAVVKLGITDKRLNEALAASVEGVIDSFHSDTFIPWLLQWFDEGKHGSPEMRMRRMSRRLSQAGSHSSLMRVISKEFGGVDHLPAALMGIVLKRLLELDLCHQEVEERLDEASIRCVERESASVRETLAAKVAGIADVLRQDTAIPMRGTLDLVDSVYRVTKAYPASDDTPAGSLAHTADCLLPLLKQHLQERLGSADLLVGRSDTHPSPHHLSDEAFKQTAKVCSSLSWTDRGLVDPASDALLRRLEMWRLGVREPMSLDTLQRVVGWLSWAQMAPSRLQPKGEAEEHGLTDSRIRGLVEALSQVTWHMVVERSALDEVLRFGRALAPLLVAHDEADSRDDETRASQMSLAFCQRILPSVRLLTKEKDGRALGRLLAVASRRTPDVIQFAVNETLAMLEGRDMGTVSFKGRARASRAFSGLVDGLLTRPEVGETFMQALMQAAQDRLPSLLFDSLINLILATERVFGWQSHRYLLAERRVRDLVQQCLREAVMRGPGLSRHETLKLLTTFSQLGMCFDDYTRYALDELEPSLPSMPPKALASLASCMGQLGLTEDPYASFFQKIAFVATSRASEFTRPQEVSIISRALSIAGVYDEEWFAHALSLNWTAALPHTLLRMRAACVGYLLEGRQAGRATVDDEEISDTLLAIATSQGAFMDVSSPSPVSRSQQDLYFRLAHIFEAMSPVLPSARRSGKNSPGLPMRWEVFQEHHTDFNLTLIDVAIVGTPVGGRGDVPLVKVAVELDGPHHFVELLGSSPVPLARVNGYTQLKTRLLSAMGWRVVRVPWWEAATLASQHAGDAYLLSRVEAAIGPFVFVPVDVESKDSLEAVASV</sequence>
<dbReference type="InParanoid" id="A0A0G4GJJ9"/>
<dbReference type="GO" id="GO:0000963">
    <property type="term" value="P:mitochondrial RNA processing"/>
    <property type="evidence" value="ECO:0007669"/>
    <property type="project" value="TreeGrafter"/>
</dbReference>
<feature type="signal peptide" evidence="2">
    <location>
        <begin position="1"/>
        <end position="25"/>
    </location>
</feature>
<organism evidence="4 5">
    <name type="scientific">Vitrella brassicaformis (strain CCMP3155)</name>
    <dbReference type="NCBI Taxonomy" id="1169540"/>
    <lineage>
        <taxon>Eukaryota</taxon>
        <taxon>Sar</taxon>
        <taxon>Alveolata</taxon>
        <taxon>Colpodellida</taxon>
        <taxon>Vitrellaceae</taxon>
        <taxon>Vitrella</taxon>
    </lineage>
</organism>
<feature type="region of interest" description="Disordered" evidence="1">
    <location>
        <begin position="517"/>
        <end position="553"/>
    </location>
</feature>